<gene>
    <name evidence="2" type="ORF">FNH05_33035</name>
</gene>
<keyword evidence="3" id="KW-1185">Reference proteome</keyword>
<reference evidence="2 3" key="1">
    <citation type="submission" date="2019-07" db="EMBL/GenBank/DDBJ databases">
        <authorList>
            <person name="Duangmal K."/>
            <person name="Teo W.F.A."/>
        </authorList>
    </citation>
    <scope>NUCLEOTIDE SEQUENCE [LARGE SCALE GENOMIC DNA]</scope>
    <source>
        <strain evidence="2 3">TBRC 6029</strain>
    </source>
</reference>
<comment type="caution">
    <text evidence="2">The sequence shown here is derived from an EMBL/GenBank/DDBJ whole genome shotgun (WGS) entry which is preliminary data.</text>
</comment>
<dbReference type="EMBL" id="VJWX01000558">
    <property type="protein sequence ID" value="TVT23389.1"/>
    <property type="molecule type" value="Genomic_DNA"/>
</dbReference>
<dbReference type="RefSeq" id="WP_144592776.1">
    <property type="nucleotide sequence ID" value="NZ_VJWX01000558.1"/>
</dbReference>
<protein>
    <submittedName>
        <fullName evidence="2">Uncharacterized protein</fullName>
    </submittedName>
</protein>
<feature type="region of interest" description="Disordered" evidence="1">
    <location>
        <begin position="1"/>
        <end position="23"/>
    </location>
</feature>
<name>A0A558AGI9_9PSEU</name>
<proteinExistence type="predicted"/>
<sequence length="159" mass="17146">MAEAQTTPRKRARRSTATSRKLEAARERLANQLAEERQREERIKQALRDYMAAGEKIAVAENACEEKVAALTNRIERLREQAREKVAGAHAQQGRSALAMHEAGRTVEQVADLLAVSEKKARQLIAAGRDAAGQAVAAHQVGSVAGVIRAVPYGIGEGA</sequence>
<evidence type="ECO:0000256" key="1">
    <source>
        <dbReference type="SAM" id="MobiDB-lite"/>
    </source>
</evidence>
<accession>A0A558AGI9</accession>
<dbReference type="OrthoDB" id="5187884at2"/>
<organism evidence="2 3">
    <name type="scientific">Amycolatopsis rhizosphaerae</name>
    <dbReference type="NCBI Taxonomy" id="2053003"/>
    <lineage>
        <taxon>Bacteria</taxon>
        <taxon>Bacillati</taxon>
        <taxon>Actinomycetota</taxon>
        <taxon>Actinomycetes</taxon>
        <taxon>Pseudonocardiales</taxon>
        <taxon>Pseudonocardiaceae</taxon>
        <taxon>Amycolatopsis</taxon>
    </lineage>
</organism>
<dbReference type="AlphaFoldDB" id="A0A558AGI9"/>
<reference evidence="2 3" key="2">
    <citation type="submission" date="2019-08" db="EMBL/GenBank/DDBJ databases">
        <title>Amycolatopsis acidicola sp. nov., isolated from peat swamp forest soil.</title>
        <authorList>
            <person name="Srisuk N."/>
        </authorList>
    </citation>
    <scope>NUCLEOTIDE SEQUENCE [LARGE SCALE GENOMIC DNA]</scope>
    <source>
        <strain evidence="2 3">TBRC 6029</strain>
    </source>
</reference>
<dbReference type="Proteomes" id="UP000320011">
    <property type="component" value="Unassembled WGS sequence"/>
</dbReference>
<evidence type="ECO:0000313" key="3">
    <source>
        <dbReference type="Proteomes" id="UP000320011"/>
    </source>
</evidence>
<evidence type="ECO:0000313" key="2">
    <source>
        <dbReference type="EMBL" id="TVT23389.1"/>
    </source>
</evidence>